<keyword evidence="4" id="KW-1185">Reference proteome</keyword>
<comment type="caution">
    <text evidence="3">The sequence shown here is derived from an EMBL/GenBank/DDBJ whole genome shotgun (WGS) entry which is preliminary data.</text>
</comment>
<sequence length="482" mass="53800">MEPSTPLNTFATKTARTGAALSETIFELLSAASYSPKEVHDVAKAVVDLSMSLDHLGFEWGATGPGIKSKRELERQVTSALESIATLYGDIRALIDPARAAARLLWAFRRARWRWLLRQAESYNAGVWTIMTTLSLAYRLKCTAVDCEDDPDGRLATARQQSEIWVQTCHQAIRLLAADYDERQRLDDAETEEADSQALIVDTRTESSVMYFARTRFIEDIIFWLYDVEFSSVAEGSRQHHLSGENAEEEDHTTMEAAPFLTSCSDYGSQGSRYVGKLRLLIRSPPNTPAVVNKLISRWTTLPKRHIYLMDPETSPEHKKSEPEPPSSPGSSSLDYDLSCPPPLDVLFTDARGRRYRIPWDIAKTWVDHANWSVTYAQGMEGLISHMFARVPGFWHGVMNGRYDVLGKGGIIMMPQTYDKLIMPGALLTMRMWPPDGSMLSRPPGPVGPMGPPPIGPPPESRPGSRRTRRAANSGRPVYVGS</sequence>
<feature type="region of interest" description="Disordered" evidence="1">
    <location>
        <begin position="312"/>
        <end position="338"/>
    </location>
</feature>
<protein>
    <recommendedName>
        <fullName evidence="2">Ubiquitin-like domain-containing protein</fullName>
    </recommendedName>
</protein>
<evidence type="ECO:0000313" key="4">
    <source>
        <dbReference type="Proteomes" id="UP001444661"/>
    </source>
</evidence>
<evidence type="ECO:0000256" key="1">
    <source>
        <dbReference type="SAM" id="MobiDB-lite"/>
    </source>
</evidence>
<name>A0ABR1T1L3_9PEZI</name>
<proteinExistence type="predicted"/>
<accession>A0ABR1T1L3</accession>
<gene>
    <name evidence="3" type="ORF">PG993_008256</name>
</gene>
<dbReference type="EMBL" id="JAQQWK010000006">
    <property type="protein sequence ID" value="KAK8039845.1"/>
    <property type="molecule type" value="Genomic_DNA"/>
</dbReference>
<dbReference type="Proteomes" id="UP001444661">
    <property type="component" value="Unassembled WGS sequence"/>
</dbReference>
<dbReference type="Pfam" id="PF22893">
    <property type="entry name" value="ULD_2"/>
    <property type="match status" value="1"/>
</dbReference>
<feature type="compositionally biased region" description="Pro residues" evidence="1">
    <location>
        <begin position="443"/>
        <end position="461"/>
    </location>
</feature>
<organism evidence="3 4">
    <name type="scientific">Apiospora rasikravindrae</name>
    <dbReference type="NCBI Taxonomy" id="990691"/>
    <lineage>
        <taxon>Eukaryota</taxon>
        <taxon>Fungi</taxon>
        <taxon>Dikarya</taxon>
        <taxon>Ascomycota</taxon>
        <taxon>Pezizomycotina</taxon>
        <taxon>Sordariomycetes</taxon>
        <taxon>Xylariomycetidae</taxon>
        <taxon>Amphisphaeriales</taxon>
        <taxon>Apiosporaceae</taxon>
        <taxon>Apiospora</taxon>
    </lineage>
</organism>
<evidence type="ECO:0000313" key="3">
    <source>
        <dbReference type="EMBL" id="KAK8039845.1"/>
    </source>
</evidence>
<feature type="domain" description="Ubiquitin-like" evidence="2">
    <location>
        <begin position="346"/>
        <end position="435"/>
    </location>
</feature>
<evidence type="ECO:0000259" key="2">
    <source>
        <dbReference type="Pfam" id="PF22893"/>
    </source>
</evidence>
<feature type="region of interest" description="Disordered" evidence="1">
    <location>
        <begin position="438"/>
        <end position="482"/>
    </location>
</feature>
<reference evidence="3 4" key="1">
    <citation type="submission" date="2023-01" db="EMBL/GenBank/DDBJ databases">
        <title>Analysis of 21 Apiospora genomes using comparative genomics revels a genus with tremendous synthesis potential of carbohydrate active enzymes and secondary metabolites.</title>
        <authorList>
            <person name="Sorensen T."/>
        </authorList>
    </citation>
    <scope>NUCLEOTIDE SEQUENCE [LARGE SCALE GENOMIC DNA]</scope>
    <source>
        <strain evidence="3 4">CBS 33761</strain>
    </source>
</reference>
<dbReference type="InterPro" id="IPR054464">
    <property type="entry name" value="ULD_fung"/>
</dbReference>